<evidence type="ECO:0000256" key="4">
    <source>
        <dbReference type="ARBA" id="ARBA00022801"/>
    </source>
</evidence>
<keyword evidence="5 11" id="KW-0347">Helicase</keyword>
<dbReference type="Pfam" id="PF00271">
    <property type="entry name" value="Helicase_C"/>
    <property type="match status" value="1"/>
</dbReference>
<feature type="compositionally biased region" description="Basic and acidic residues" evidence="12">
    <location>
        <begin position="466"/>
        <end position="476"/>
    </location>
</feature>
<comment type="catalytic activity">
    <reaction evidence="8">
        <text>ATP + H2O = ADP + phosphate + H(+)</text>
        <dbReference type="Rhea" id="RHEA:13065"/>
        <dbReference type="ChEBI" id="CHEBI:15377"/>
        <dbReference type="ChEBI" id="CHEBI:15378"/>
        <dbReference type="ChEBI" id="CHEBI:30616"/>
        <dbReference type="ChEBI" id="CHEBI:43474"/>
        <dbReference type="ChEBI" id="CHEBI:456216"/>
        <dbReference type="EC" id="3.6.4.13"/>
    </reaction>
</comment>
<dbReference type="InterPro" id="IPR050079">
    <property type="entry name" value="DEAD_box_RNA_helicase"/>
</dbReference>
<keyword evidence="3 11" id="KW-0547">Nucleotide-binding</keyword>
<dbReference type="EMBL" id="CP046401">
    <property type="protein sequence ID" value="QGY44368.1"/>
    <property type="molecule type" value="Genomic_DNA"/>
</dbReference>
<dbReference type="PANTHER" id="PTHR47959:SF13">
    <property type="entry name" value="ATP-DEPENDENT RNA HELICASE RHLE"/>
    <property type="match status" value="1"/>
</dbReference>
<evidence type="ECO:0000313" key="16">
    <source>
        <dbReference type="EMBL" id="QGY44368.1"/>
    </source>
</evidence>
<dbReference type="GO" id="GO:0009266">
    <property type="term" value="P:response to temperature stimulus"/>
    <property type="evidence" value="ECO:0007669"/>
    <property type="project" value="UniProtKB-ARBA"/>
</dbReference>
<dbReference type="Pfam" id="PF00270">
    <property type="entry name" value="DEAD"/>
    <property type="match status" value="1"/>
</dbReference>
<feature type="compositionally biased region" description="Basic residues" evidence="12">
    <location>
        <begin position="455"/>
        <end position="465"/>
    </location>
</feature>
<evidence type="ECO:0000259" key="13">
    <source>
        <dbReference type="PROSITE" id="PS51192"/>
    </source>
</evidence>
<reference evidence="16 17" key="1">
    <citation type="submission" date="2019-11" db="EMBL/GenBank/DDBJ databases">
        <authorList>
            <person name="Zheng R.K."/>
            <person name="Sun C.M."/>
        </authorList>
    </citation>
    <scope>NUCLEOTIDE SEQUENCE [LARGE SCALE GENOMIC DNA]</scope>
    <source>
        <strain evidence="16 17">WC007</strain>
    </source>
</reference>
<dbReference type="SUPFAM" id="SSF52540">
    <property type="entry name" value="P-loop containing nucleoside triphosphate hydrolases"/>
    <property type="match status" value="1"/>
</dbReference>
<dbReference type="SMART" id="SM00490">
    <property type="entry name" value="HELICc"/>
    <property type="match status" value="1"/>
</dbReference>
<dbReference type="InterPro" id="IPR014001">
    <property type="entry name" value="Helicase_ATP-bd"/>
</dbReference>
<evidence type="ECO:0000256" key="9">
    <source>
        <dbReference type="ARBA" id="ARBA00074363"/>
    </source>
</evidence>
<feature type="domain" description="Helicase ATP-binding" evidence="13">
    <location>
        <begin position="34"/>
        <end position="205"/>
    </location>
</feature>
<dbReference type="SMART" id="SM00487">
    <property type="entry name" value="DEXDc"/>
    <property type="match status" value="1"/>
</dbReference>
<evidence type="ECO:0000259" key="14">
    <source>
        <dbReference type="PROSITE" id="PS51194"/>
    </source>
</evidence>
<evidence type="ECO:0000259" key="15">
    <source>
        <dbReference type="PROSITE" id="PS51195"/>
    </source>
</evidence>
<dbReference type="Gene3D" id="3.30.70.330">
    <property type="match status" value="1"/>
</dbReference>
<comment type="similarity">
    <text evidence="7 11">Belongs to the DEAD box helicase family.</text>
</comment>
<dbReference type="GO" id="GO:0016787">
    <property type="term" value="F:hydrolase activity"/>
    <property type="evidence" value="ECO:0007669"/>
    <property type="project" value="UniProtKB-KW"/>
</dbReference>
<dbReference type="InterPro" id="IPR001650">
    <property type="entry name" value="Helicase_C-like"/>
</dbReference>
<evidence type="ECO:0000256" key="3">
    <source>
        <dbReference type="ARBA" id="ARBA00022741"/>
    </source>
</evidence>
<feature type="domain" description="DEAD-box RNA helicase Q" evidence="15">
    <location>
        <begin position="2"/>
        <end position="30"/>
    </location>
</feature>
<keyword evidence="6 11" id="KW-0067">ATP-binding</keyword>
<evidence type="ECO:0000256" key="7">
    <source>
        <dbReference type="ARBA" id="ARBA00038437"/>
    </source>
</evidence>
<dbReference type="PROSITE" id="PS00039">
    <property type="entry name" value="DEAD_ATP_HELICASE"/>
    <property type="match status" value="1"/>
</dbReference>
<dbReference type="AlphaFoldDB" id="A0A6I6JTG6"/>
<dbReference type="Gene3D" id="3.40.50.300">
    <property type="entry name" value="P-loop containing nucleotide triphosphate hydrolases"/>
    <property type="match status" value="2"/>
</dbReference>
<keyword evidence="2" id="KW-0963">Cytoplasm</keyword>
<dbReference type="FunFam" id="3.40.50.300:FF:000108">
    <property type="entry name" value="ATP-dependent RNA helicase RhlE"/>
    <property type="match status" value="1"/>
</dbReference>
<dbReference type="Proteomes" id="UP000428260">
    <property type="component" value="Chromosome"/>
</dbReference>
<dbReference type="GO" id="GO:0003724">
    <property type="term" value="F:RNA helicase activity"/>
    <property type="evidence" value="ECO:0007669"/>
    <property type="project" value="UniProtKB-EC"/>
</dbReference>
<dbReference type="KEGG" id="mcos:GM418_12085"/>
<dbReference type="InterPro" id="IPR005580">
    <property type="entry name" value="DbpA/CsdA_RNA-bd_dom"/>
</dbReference>
<evidence type="ECO:0000313" key="17">
    <source>
        <dbReference type="Proteomes" id="UP000428260"/>
    </source>
</evidence>
<dbReference type="CDD" id="cd12252">
    <property type="entry name" value="RRM_DbpA"/>
    <property type="match status" value="1"/>
</dbReference>
<sequence>MTLFNEMGLSSEIQLAIEELGFEQPTPVQEKTIPFLLEEKQDMVALAQTGTGKTAAFGLPIIQQIDTTKKDSQALILSPTRELALQIANDINTFSKHLPKINVAVLYGGADIKKQIKDLERGAQIIVGTPGRTLDLIKRKKLKVNDIQWLVLDEADEMLSMGFKDDLDAILENSPEGKQTLLFSATMPKEIVGIANKYMSNPFEISVGKKNTGAENVEHNYYVVHAKDRYLALKRVADVNPNIYGIIFCRTRMETKEVADKLMQDGYNADALHGDLSQAQRDHVMARFRGKHLQMLVATDVAARGLDVNDLTHVINYNLPDDPEVYIHRSGRTGRAGKKGISVTLIHLREKGKLRQVEKIVNKKFVKKEVPSGKEICEKQLFSLIDKVERIEVNESQIGEFMPVIYKKLAWLDREELIKRFVSVEFNRFLDYYKNAPDINVDESKQNDDYPEGRRSRKRDRKKRGDRNDRSDRNDRRRGGYEFSRFFFNLGKKNGISKRTIIDLVNQNLPNKSVEIGNIEVLKSFSFFEVDKRFEREVLKSFKNAKYKGQRIGIDIAKGK</sequence>
<dbReference type="RefSeq" id="WP_158866438.1">
    <property type="nucleotide sequence ID" value="NZ_CP046401.1"/>
</dbReference>
<evidence type="ECO:0000256" key="11">
    <source>
        <dbReference type="RuleBase" id="RU000492"/>
    </source>
</evidence>
<dbReference type="CDD" id="cd00268">
    <property type="entry name" value="DEADc"/>
    <property type="match status" value="1"/>
</dbReference>
<feature type="compositionally biased region" description="Basic and acidic residues" evidence="12">
    <location>
        <begin position="443"/>
        <end position="454"/>
    </location>
</feature>
<name>A0A6I6JTG6_9BACT</name>
<dbReference type="PROSITE" id="PS51194">
    <property type="entry name" value="HELICASE_CTER"/>
    <property type="match status" value="1"/>
</dbReference>
<accession>A0A6I6JTG6</accession>
<dbReference type="InterPro" id="IPR012677">
    <property type="entry name" value="Nucleotide-bd_a/b_plait_sf"/>
</dbReference>
<evidence type="ECO:0000256" key="10">
    <source>
        <dbReference type="PROSITE-ProRule" id="PRU00552"/>
    </source>
</evidence>
<evidence type="ECO:0000256" key="6">
    <source>
        <dbReference type="ARBA" id="ARBA00022840"/>
    </source>
</evidence>
<keyword evidence="4 11" id="KW-0378">Hydrolase</keyword>
<dbReference type="InterPro" id="IPR014014">
    <property type="entry name" value="RNA_helicase_DEAD_Q_motif"/>
</dbReference>
<protein>
    <recommendedName>
        <fullName evidence="9">DEAD-box ATP-dependent RNA helicase RhpA</fullName>
        <ecNumber evidence="1">3.6.4.13</ecNumber>
    </recommendedName>
</protein>
<dbReference type="GO" id="GO:0005524">
    <property type="term" value="F:ATP binding"/>
    <property type="evidence" value="ECO:0007669"/>
    <property type="project" value="UniProtKB-KW"/>
</dbReference>
<keyword evidence="17" id="KW-1185">Reference proteome</keyword>
<dbReference type="PANTHER" id="PTHR47959">
    <property type="entry name" value="ATP-DEPENDENT RNA HELICASE RHLE-RELATED"/>
    <property type="match status" value="1"/>
</dbReference>
<dbReference type="Pfam" id="PF03880">
    <property type="entry name" value="DbpA"/>
    <property type="match status" value="1"/>
</dbReference>
<dbReference type="PROSITE" id="PS51195">
    <property type="entry name" value="Q_MOTIF"/>
    <property type="match status" value="1"/>
</dbReference>
<dbReference type="CDD" id="cd18787">
    <property type="entry name" value="SF2_C_DEAD"/>
    <property type="match status" value="1"/>
</dbReference>
<dbReference type="GO" id="GO:0042255">
    <property type="term" value="P:ribosome assembly"/>
    <property type="evidence" value="ECO:0007669"/>
    <property type="project" value="UniProtKB-ARBA"/>
</dbReference>
<dbReference type="GO" id="GO:0003676">
    <property type="term" value="F:nucleic acid binding"/>
    <property type="evidence" value="ECO:0007669"/>
    <property type="project" value="InterPro"/>
</dbReference>
<dbReference type="InterPro" id="IPR011545">
    <property type="entry name" value="DEAD/DEAH_box_helicase_dom"/>
</dbReference>
<gene>
    <name evidence="16" type="ORF">GM418_12085</name>
</gene>
<evidence type="ECO:0000256" key="12">
    <source>
        <dbReference type="SAM" id="MobiDB-lite"/>
    </source>
</evidence>
<dbReference type="GO" id="GO:0005829">
    <property type="term" value="C:cytosol"/>
    <property type="evidence" value="ECO:0007669"/>
    <property type="project" value="TreeGrafter"/>
</dbReference>
<evidence type="ECO:0000256" key="8">
    <source>
        <dbReference type="ARBA" id="ARBA00047984"/>
    </source>
</evidence>
<dbReference type="EC" id="3.6.4.13" evidence="1"/>
<organism evidence="16 17">
    <name type="scientific">Maribellus comscasis</name>
    <dbReference type="NCBI Taxonomy" id="2681766"/>
    <lineage>
        <taxon>Bacteria</taxon>
        <taxon>Pseudomonadati</taxon>
        <taxon>Bacteroidota</taxon>
        <taxon>Bacteroidia</taxon>
        <taxon>Marinilabiliales</taxon>
        <taxon>Prolixibacteraceae</taxon>
        <taxon>Maribellus</taxon>
    </lineage>
</organism>
<feature type="region of interest" description="Disordered" evidence="12">
    <location>
        <begin position="443"/>
        <end position="476"/>
    </location>
</feature>
<dbReference type="PROSITE" id="PS51192">
    <property type="entry name" value="HELICASE_ATP_BIND_1"/>
    <property type="match status" value="1"/>
</dbReference>
<dbReference type="InterPro" id="IPR000629">
    <property type="entry name" value="RNA-helicase_DEAD-box_CS"/>
</dbReference>
<dbReference type="InterPro" id="IPR044742">
    <property type="entry name" value="DEAD/DEAH_RhlB"/>
</dbReference>
<evidence type="ECO:0000256" key="5">
    <source>
        <dbReference type="ARBA" id="ARBA00022806"/>
    </source>
</evidence>
<feature type="short sequence motif" description="Q motif" evidence="10">
    <location>
        <begin position="2"/>
        <end position="30"/>
    </location>
</feature>
<evidence type="ECO:0000256" key="2">
    <source>
        <dbReference type="ARBA" id="ARBA00022490"/>
    </source>
</evidence>
<evidence type="ECO:0000256" key="1">
    <source>
        <dbReference type="ARBA" id="ARBA00012552"/>
    </source>
</evidence>
<dbReference type="InterPro" id="IPR027417">
    <property type="entry name" value="P-loop_NTPase"/>
</dbReference>
<proteinExistence type="inferred from homology"/>
<feature type="domain" description="Helicase C-terminal" evidence="14">
    <location>
        <begin position="216"/>
        <end position="378"/>
    </location>
</feature>